<accession>A0ABT1XKR7</accession>
<evidence type="ECO:0000313" key="1">
    <source>
        <dbReference type="EMBL" id="MCR2747897.1"/>
    </source>
</evidence>
<sequence length="492" mass="46671">MNFDSPVVASVANIDGDVFVKRNGVEVPLQEDMVLQAGDVLRSTSNSIAVVSIPGTNQQIPAFLEISNGGEATLGFDPDAGMNGQVVIASNAGDGLGNVTLVSEFDGENQAAVLDGEEPSGEMSGLFGAGLLGAGAGISALPVAGAVGAAALFVGSDDDNNSGAPGSADPGALPAENAGGLAETVSDLTNNLTELTEPVPVVGDVVGAVGGVLESTLVGNNNGGLNGILSGVTDGLTNGLDGTPLAPVADVLDMGLGALTDLLGMAADQVSGLGEGTPLAPVSNLIGDLLGTSGPNTDGGVGGVVGTLVNVTDSVGQLLEPIPVLGDIASALGGVVDSVATGNNEGGLGGILTGLGGGLEASLSSTPLALIGEGGSTLLNTVGGLLGGVGDAVSSVGGNTPAAPLTNLIGDLAGSLGGDVDSALANIPFLGEALDGLTGGLGGGFGGVPGDIPLLSDLLDGGLLSSISTTGSSGGGLLGGLPLLGDLTNTLG</sequence>
<protein>
    <recommendedName>
        <fullName evidence="3">BapA prefix-like domain-containing protein</fullName>
    </recommendedName>
</protein>
<comment type="caution">
    <text evidence="1">The sequence shown here is derived from an EMBL/GenBank/DDBJ whole genome shotgun (WGS) entry which is preliminary data.</text>
</comment>
<evidence type="ECO:0008006" key="3">
    <source>
        <dbReference type="Google" id="ProtNLM"/>
    </source>
</evidence>
<dbReference type="Proteomes" id="UP001165267">
    <property type="component" value="Unassembled WGS sequence"/>
</dbReference>
<gene>
    <name evidence="1" type="ORF">NSP04_14695</name>
</gene>
<dbReference type="RefSeq" id="WP_257513108.1">
    <property type="nucleotide sequence ID" value="NZ_JANKHG010000027.1"/>
</dbReference>
<organism evidence="1 2">
    <name type="scientific">Limnobacter parvus</name>
    <dbReference type="NCBI Taxonomy" id="2939690"/>
    <lineage>
        <taxon>Bacteria</taxon>
        <taxon>Pseudomonadati</taxon>
        <taxon>Pseudomonadota</taxon>
        <taxon>Betaproteobacteria</taxon>
        <taxon>Burkholderiales</taxon>
        <taxon>Burkholderiaceae</taxon>
        <taxon>Limnobacter</taxon>
    </lineage>
</organism>
<name>A0ABT1XKR7_9BURK</name>
<reference evidence="1" key="1">
    <citation type="submission" date="2022-07" db="EMBL/GenBank/DDBJ databases">
        <authorList>
            <person name="Xamxidin M."/>
        </authorList>
    </citation>
    <scope>NUCLEOTIDE SEQUENCE</scope>
    <source>
        <strain evidence="1">YS8-69</strain>
    </source>
</reference>
<keyword evidence="2" id="KW-1185">Reference proteome</keyword>
<proteinExistence type="predicted"/>
<evidence type="ECO:0000313" key="2">
    <source>
        <dbReference type="Proteomes" id="UP001165267"/>
    </source>
</evidence>
<dbReference type="EMBL" id="JANKHG010000027">
    <property type="protein sequence ID" value="MCR2747897.1"/>
    <property type="molecule type" value="Genomic_DNA"/>
</dbReference>